<dbReference type="RefSeq" id="WP_215609649.1">
    <property type="nucleotide sequence ID" value="NZ_JADOES010000029.1"/>
</dbReference>
<proteinExistence type="predicted"/>
<dbReference type="PANTHER" id="PTHR45856">
    <property type="entry name" value="ALPHA/BETA-HYDROLASES SUPERFAMILY PROTEIN"/>
    <property type="match status" value="1"/>
</dbReference>
<dbReference type="InterPro" id="IPR002921">
    <property type="entry name" value="Fungal_lipase-type"/>
</dbReference>
<name>A0A947DGC6_9CYAN</name>
<dbReference type="PANTHER" id="PTHR45856:SF24">
    <property type="entry name" value="FUNGAL LIPASE-LIKE DOMAIN-CONTAINING PROTEIN"/>
    <property type="match status" value="1"/>
</dbReference>
<dbReference type="AlphaFoldDB" id="A0A947DGC6"/>
<dbReference type="EMBL" id="JADOES010000029">
    <property type="protein sequence ID" value="MBT9316582.1"/>
    <property type="molecule type" value="Genomic_DNA"/>
</dbReference>
<comment type="caution">
    <text evidence="2">The sequence shown here is derived from an EMBL/GenBank/DDBJ whole genome shotgun (WGS) entry which is preliminary data.</text>
</comment>
<dbReference type="GO" id="GO:0006629">
    <property type="term" value="P:lipid metabolic process"/>
    <property type="evidence" value="ECO:0007669"/>
    <property type="project" value="InterPro"/>
</dbReference>
<sequence>MSSSPMYFPPGFDSEKAIFLNQLVITAYDMYSQWLYQGMQAKNRFGWAPKGPKLAYSEPIWGEDTRFLGIFGRAEPFAFVASTEDNDVYLIFRGTESHSDWSENIKLEQTPYSLAPGYGSVHQGFFSIYETMRDTIHKYLEEIPNPKRLYIAGHSLGSSLSTLAVPDVITNTSYKASLPVIHYNLASPRTGDPDFADAYNANEVETYRVVNTCDVVPTVPLSVTSSKLPLPIYKHVGVPVDFTAQYGEIVENHSVKGAYLYALQHPKQPEENKR</sequence>
<reference evidence="2" key="2">
    <citation type="journal article" date="2021" name="Mar. Drugs">
        <title>Genome Reduction and Secondary Metabolism of the Marine Sponge-Associated Cyanobacterium Leptothoe.</title>
        <authorList>
            <person name="Konstantinou D."/>
            <person name="Popin R.V."/>
            <person name="Fewer D.P."/>
            <person name="Sivonen K."/>
            <person name="Gkelis S."/>
        </authorList>
    </citation>
    <scope>NUCLEOTIDE SEQUENCE</scope>
    <source>
        <strain evidence="2">TAU-MAC 1115</strain>
    </source>
</reference>
<evidence type="ECO:0000313" key="2">
    <source>
        <dbReference type="EMBL" id="MBT9316582.1"/>
    </source>
</evidence>
<dbReference type="SUPFAM" id="SSF53474">
    <property type="entry name" value="alpha/beta-Hydrolases"/>
    <property type="match status" value="1"/>
</dbReference>
<dbReference type="Proteomes" id="UP000717364">
    <property type="component" value="Unassembled WGS sequence"/>
</dbReference>
<evidence type="ECO:0000313" key="3">
    <source>
        <dbReference type="Proteomes" id="UP000717364"/>
    </source>
</evidence>
<dbReference type="InterPro" id="IPR029058">
    <property type="entry name" value="AB_hydrolase_fold"/>
</dbReference>
<dbReference type="InterPro" id="IPR051218">
    <property type="entry name" value="Sec_MonoDiacylglyc_Lipase"/>
</dbReference>
<dbReference type="Gene3D" id="3.40.50.1820">
    <property type="entry name" value="alpha/beta hydrolase"/>
    <property type="match status" value="1"/>
</dbReference>
<organism evidence="2 3">
    <name type="scientific">Leptothoe spongobia TAU-MAC 1115</name>
    <dbReference type="NCBI Taxonomy" id="1967444"/>
    <lineage>
        <taxon>Bacteria</taxon>
        <taxon>Bacillati</taxon>
        <taxon>Cyanobacteriota</taxon>
        <taxon>Cyanophyceae</taxon>
        <taxon>Nodosilineales</taxon>
        <taxon>Cymatolegaceae</taxon>
        <taxon>Leptothoe</taxon>
        <taxon>Leptothoe spongobia</taxon>
    </lineage>
</organism>
<evidence type="ECO:0000259" key="1">
    <source>
        <dbReference type="Pfam" id="PF01764"/>
    </source>
</evidence>
<keyword evidence="3" id="KW-1185">Reference proteome</keyword>
<feature type="domain" description="Fungal lipase-type" evidence="1">
    <location>
        <begin position="90"/>
        <end position="221"/>
    </location>
</feature>
<dbReference type="Pfam" id="PF01764">
    <property type="entry name" value="Lipase_3"/>
    <property type="match status" value="1"/>
</dbReference>
<dbReference type="CDD" id="cd00519">
    <property type="entry name" value="Lipase_3"/>
    <property type="match status" value="1"/>
</dbReference>
<gene>
    <name evidence="2" type="ORF">IXB50_14220</name>
</gene>
<accession>A0A947DGC6</accession>
<reference evidence="2" key="1">
    <citation type="submission" date="2020-11" db="EMBL/GenBank/DDBJ databases">
        <authorList>
            <person name="Konstantinou D."/>
            <person name="Gkelis S."/>
            <person name="Popin R."/>
            <person name="Fewer D."/>
            <person name="Sivonen K."/>
        </authorList>
    </citation>
    <scope>NUCLEOTIDE SEQUENCE</scope>
    <source>
        <strain evidence="2">TAU-MAC 1115</strain>
    </source>
</reference>
<protein>
    <submittedName>
        <fullName evidence="2">Lipase family protein</fullName>
    </submittedName>
</protein>